<dbReference type="Proteomes" id="UP000829398">
    <property type="component" value="Chromosome 4"/>
</dbReference>
<gene>
    <name evidence="1" type="ORF">KPL71_011879</name>
</gene>
<organism evidence="1 2">
    <name type="scientific">Citrus sinensis</name>
    <name type="common">Sweet orange</name>
    <name type="synonym">Citrus aurantium var. sinensis</name>
    <dbReference type="NCBI Taxonomy" id="2711"/>
    <lineage>
        <taxon>Eukaryota</taxon>
        <taxon>Viridiplantae</taxon>
        <taxon>Streptophyta</taxon>
        <taxon>Embryophyta</taxon>
        <taxon>Tracheophyta</taxon>
        <taxon>Spermatophyta</taxon>
        <taxon>Magnoliopsida</taxon>
        <taxon>eudicotyledons</taxon>
        <taxon>Gunneridae</taxon>
        <taxon>Pentapetalae</taxon>
        <taxon>rosids</taxon>
        <taxon>malvids</taxon>
        <taxon>Sapindales</taxon>
        <taxon>Rutaceae</taxon>
        <taxon>Aurantioideae</taxon>
        <taxon>Citrus</taxon>
    </lineage>
</organism>
<sequence>MKSMEEEMKSMKVNQVWDLVYLPPNRKAIGNKWVLRIKRKADGTIERYKGRLVAKGYTQHKGVDYEETFSPVVRFASIRLMLAIVAHLDLELYQMDIKIAFLNGELEEEIYMAQPQGFVIKGQERKVCKLKRSIYALKQSSRQWNLKFHQAVISYGFRMIEEDHYVYVKRSKDDFAILSLYVDNILLATNSKEFVKTVKDWL</sequence>
<accession>A0ACB8L763</accession>
<name>A0ACB8L763_CITSI</name>
<evidence type="ECO:0000313" key="2">
    <source>
        <dbReference type="Proteomes" id="UP000829398"/>
    </source>
</evidence>
<keyword evidence="2" id="KW-1185">Reference proteome</keyword>
<evidence type="ECO:0000313" key="1">
    <source>
        <dbReference type="EMBL" id="KAH9769125.1"/>
    </source>
</evidence>
<comment type="caution">
    <text evidence="1">The sequence shown here is derived from an EMBL/GenBank/DDBJ whole genome shotgun (WGS) entry which is preliminary data.</text>
</comment>
<reference evidence="2" key="1">
    <citation type="journal article" date="2023" name="Hortic. Res.">
        <title>A chromosome-level phased genome enabling allele-level studies in sweet orange: a case study on citrus Huanglongbing tolerance.</title>
        <authorList>
            <person name="Wu B."/>
            <person name="Yu Q."/>
            <person name="Deng Z."/>
            <person name="Duan Y."/>
            <person name="Luo F."/>
            <person name="Gmitter F. Jr."/>
        </authorList>
    </citation>
    <scope>NUCLEOTIDE SEQUENCE [LARGE SCALE GENOMIC DNA]</scope>
    <source>
        <strain evidence="2">cv. Valencia</strain>
    </source>
</reference>
<proteinExistence type="predicted"/>
<dbReference type="EMBL" id="CM039173">
    <property type="protein sequence ID" value="KAH9769125.1"/>
    <property type="molecule type" value="Genomic_DNA"/>
</dbReference>
<protein>
    <submittedName>
        <fullName evidence="1">Uncharacterized protein</fullName>
    </submittedName>
</protein>